<proteinExistence type="predicted"/>
<sequence length="279" mass="27993">MSTTGPSTPPDPPDPHRLARQSVRWAIIGVVVSSVLAVVGLYQTSHGGGGGGTGGSSSGSGSVSGSVSGGDSGSGSTSGDGGTDGTTTDGAAEGTTDGTTAGGTTAGGTSGTSGSGGTSDGGGTTDDDVSDGLTADERALRDTLNTDQWSRDSCAHTEWRGADAALYCTVTTVDQYGVSGSGKASVIMYGTKSARDAVFQSYAARLQPGDCEARTNAYGTWRENNTGDSAGDVVCFLSSTGQYVFLCSYYDRPALVQISGPDHTSLAAWWHTMEPVFSS</sequence>
<keyword evidence="3" id="KW-1185">Reference proteome</keyword>
<evidence type="ECO:0000256" key="1">
    <source>
        <dbReference type="SAM" id="MobiDB-lite"/>
    </source>
</evidence>
<dbReference type="EMBL" id="JAUSYA010000001">
    <property type="protein sequence ID" value="MDQ0684581.1"/>
    <property type="molecule type" value="Genomic_DNA"/>
</dbReference>
<name>A0ABU0Q351_STRAH</name>
<gene>
    <name evidence="2" type="ORF">QFZ56_003544</name>
</gene>
<evidence type="ECO:0000313" key="3">
    <source>
        <dbReference type="Proteomes" id="UP001243364"/>
    </source>
</evidence>
<feature type="compositionally biased region" description="Gly residues" evidence="1">
    <location>
        <begin position="47"/>
        <end position="58"/>
    </location>
</feature>
<comment type="caution">
    <text evidence="2">The sequence shown here is derived from an EMBL/GenBank/DDBJ whole genome shotgun (WGS) entry which is preliminary data.</text>
</comment>
<protein>
    <recommendedName>
        <fullName evidence="4">Serine/threonine protein kinase</fullName>
    </recommendedName>
</protein>
<dbReference type="RefSeq" id="WP_307043954.1">
    <property type="nucleotide sequence ID" value="NZ_JAUSYA010000001.1"/>
</dbReference>
<organism evidence="2 3">
    <name type="scientific">Streptomyces achromogenes</name>
    <dbReference type="NCBI Taxonomy" id="67255"/>
    <lineage>
        <taxon>Bacteria</taxon>
        <taxon>Bacillati</taxon>
        <taxon>Actinomycetota</taxon>
        <taxon>Actinomycetes</taxon>
        <taxon>Kitasatosporales</taxon>
        <taxon>Streptomycetaceae</taxon>
        <taxon>Streptomyces</taxon>
    </lineage>
</organism>
<dbReference type="Proteomes" id="UP001243364">
    <property type="component" value="Unassembled WGS sequence"/>
</dbReference>
<evidence type="ECO:0008006" key="4">
    <source>
        <dbReference type="Google" id="ProtNLM"/>
    </source>
</evidence>
<feature type="compositionally biased region" description="Gly residues" evidence="1">
    <location>
        <begin position="67"/>
        <end position="84"/>
    </location>
</feature>
<feature type="compositionally biased region" description="Low complexity" evidence="1">
    <location>
        <begin position="85"/>
        <end position="99"/>
    </location>
</feature>
<feature type="compositionally biased region" description="Gly residues" evidence="1">
    <location>
        <begin position="100"/>
        <end position="124"/>
    </location>
</feature>
<accession>A0ABU0Q351</accession>
<feature type="region of interest" description="Disordered" evidence="1">
    <location>
        <begin position="47"/>
        <end position="132"/>
    </location>
</feature>
<reference evidence="2 3" key="1">
    <citation type="submission" date="2023-07" db="EMBL/GenBank/DDBJ databases">
        <title>Comparative genomics of wheat-associated soil bacteria to identify genetic determinants of phenazine resistance.</title>
        <authorList>
            <person name="Mouncey N."/>
        </authorList>
    </citation>
    <scope>NUCLEOTIDE SEQUENCE [LARGE SCALE GENOMIC DNA]</scope>
    <source>
        <strain evidence="2 3">W4I19-2</strain>
    </source>
</reference>
<evidence type="ECO:0000313" key="2">
    <source>
        <dbReference type="EMBL" id="MDQ0684581.1"/>
    </source>
</evidence>